<name>A0A2V1P4H0_9RHOB</name>
<comment type="caution">
    <text evidence="1">The sequence shown here is derived from an EMBL/GenBank/DDBJ whole genome shotgun (WGS) entry which is preliminary data.</text>
</comment>
<dbReference type="EMBL" id="QETF01000006">
    <property type="protein sequence ID" value="PWG17226.1"/>
    <property type="molecule type" value="Genomic_DNA"/>
</dbReference>
<dbReference type="InterPro" id="IPR010607">
    <property type="entry name" value="DUF1194"/>
</dbReference>
<organism evidence="1 2">
    <name type="scientific">Salibaculum griseiflavum</name>
    <dbReference type="NCBI Taxonomy" id="1914409"/>
    <lineage>
        <taxon>Bacteria</taxon>
        <taxon>Pseudomonadati</taxon>
        <taxon>Pseudomonadota</taxon>
        <taxon>Alphaproteobacteria</taxon>
        <taxon>Rhodobacterales</taxon>
        <taxon>Roseobacteraceae</taxon>
        <taxon>Salibaculum</taxon>
    </lineage>
</organism>
<keyword evidence="2" id="KW-1185">Reference proteome</keyword>
<dbReference type="AlphaFoldDB" id="A0A2V1P4H0"/>
<dbReference type="InterPro" id="IPR036465">
    <property type="entry name" value="vWFA_dom_sf"/>
</dbReference>
<dbReference type="Pfam" id="PF06707">
    <property type="entry name" value="DUF1194"/>
    <property type="match status" value="1"/>
</dbReference>
<dbReference type="Proteomes" id="UP000245293">
    <property type="component" value="Unassembled WGS sequence"/>
</dbReference>
<evidence type="ECO:0008006" key="3">
    <source>
        <dbReference type="Google" id="ProtNLM"/>
    </source>
</evidence>
<proteinExistence type="predicted"/>
<sequence length="236" mass="25061">MGQHGQFRPLVRAGLFALATFVAAPVEACRLALALALDVSSSVDAAEDALQRGGLASALVAPQVQAAFLAPGDPVALAIYEWSGRFKQVLVQDWVLIRSPADLQAVSAQVANSRRSHEDFPTAMGYALGYGATLLRRAPNCAASTLDVSGDGINNEGFGPAEAYGAFPFDGVTVNGLVINGGEYEAELDLVRYYLNEVIRGPASFVEVAQGFDDFERAMRAKLIRELGVLMLGEAR</sequence>
<gene>
    <name evidence="1" type="ORF">DFK10_07510</name>
</gene>
<evidence type="ECO:0000313" key="2">
    <source>
        <dbReference type="Proteomes" id="UP000245293"/>
    </source>
</evidence>
<accession>A0A2V1P4H0</accession>
<reference evidence="2" key="1">
    <citation type="submission" date="2018-05" db="EMBL/GenBank/DDBJ databases">
        <authorList>
            <person name="Du Z."/>
            <person name="Wang X."/>
        </authorList>
    </citation>
    <scope>NUCLEOTIDE SEQUENCE [LARGE SCALE GENOMIC DNA]</scope>
    <source>
        <strain evidence="2">WDS4C29</strain>
    </source>
</reference>
<dbReference type="OrthoDB" id="9792179at2"/>
<dbReference type="RefSeq" id="WP_109388220.1">
    <property type="nucleotide sequence ID" value="NZ_QETF01000006.1"/>
</dbReference>
<dbReference type="SUPFAM" id="SSF53300">
    <property type="entry name" value="vWA-like"/>
    <property type="match status" value="1"/>
</dbReference>
<protein>
    <recommendedName>
        <fullName evidence="3">VWFA domain-containing protein</fullName>
    </recommendedName>
</protein>
<evidence type="ECO:0000313" key="1">
    <source>
        <dbReference type="EMBL" id="PWG17226.1"/>
    </source>
</evidence>